<feature type="binding site" evidence="9">
    <location>
        <position position="17"/>
    </location>
    <ligand>
        <name>ATP</name>
        <dbReference type="ChEBI" id="CHEBI:30616"/>
    </ligand>
</feature>
<keyword evidence="1 9" id="KW-0963">Cytoplasm</keyword>
<dbReference type="InterPro" id="IPR014729">
    <property type="entry name" value="Rossmann-like_a/b/a_fold"/>
</dbReference>
<keyword evidence="4 9" id="KW-0547">Nucleotide-binding</keyword>
<dbReference type="InterPro" id="IPR001980">
    <property type="entry name" value="PPAT"/>
</dbReference>
<keyword evidence="2 9" id="KW-0808">Transferase</keyword>
<dbReference type="Proteomes" id="UP001370590">
    <property type="component" value="Unassembled WGS sequence"/>
</dbReference>
<dbReference type="GO" id="GO:0004595">
    <property type="term" value="F:pantetheine-phosphate adenylyltransferase activity"/>
    <property type="evidence" value="ECO:0007669"/>
    <property type="project" value="UniProtKB-EC"/>
</dbReference>
<dbReference type="RefSeq" id="WP_339960566.1">
    <property type="nucleotide sequence ID" value="NZ_JAWMWH010000001.1"/>
</dbReference>
<keyword evidence="6 9" id="KW-0460">Magnesium</keyword>
<feature type="binding site" evidence="9">
    <location>
        <begin position="88"/>
        <end position="90"/>
    </location>
    <ligand>
        <name>ATP</name>
        <dbReference type="ChEBI" id="CHEBI:30616"/>
    </ligand>
</feature>
<sequence>MTTALFPGSFDPITNGHLDIIKRASAMFDKVVVVVGINNQKRGWLSIEDRVTLIKTAVELLPNVSVMATDGLIVDLASQLNATVLIRGVRNAMDFDAEKSLATFNRQLNSNVETVLLPTLPEFESLSSTRVRELYKFNIPLAPYVPQSVAKFLKQKRDFNEE</sequence>
<accession>A0ABU8SLX0</accession>
<feature type="binding site" evidence="9">
    <location>
        <position position="98"/>
    </location>
    <ligand>
        <name>ATP</name>
        <dbReference type="ChEBI" id="CHEBI:30616"/>
    </ligand>
</feature>
<dbReference type="CDD" id="cd02163">
    <property type="entry name" value="PPAT"/>
    <property type="match status" value="1"/>
</dbReference>
<comment type="catalytic activity">
    <reaction evidence="8 9">
        <text>(R)-4'-phosphopantetheine + ATP + H(+) = 3'-dephospho-CoA + diphosphate</text>
        <dbReference type="Rhea" id="RHEA:19801"/>
        <dbReference type="ChEBI" id="CHEBI:15378"/>
        <dbReference type="ChEBI" id="CHEBI:30616"/>
        <dbReference type="ChEBI" id="CHEBI:33019"/>
        <dbReference type="ChEBI" id="CHEBI:57328"/>
        <dbReference type="ChEBI" id="CHEBI:61723"/>
        <dbReference type="EC" id="2.7.7.3"/>
    </reaction>
</comment>
<dbReference type="PRINTS" id="PR01020">
    <property type="entry name" value="LPSBIOSNTHSS"/>
</dbReference>
<reference evidence="11 12" key="1">
    <citation type="submission" date="2023-10" db="EMBL/GenBank/DDBJ databases">
        <title>Nicoliella lavandulae sp. nov. isolated from Lavandula angustifolia flowers.</title>
        <authorList>
            <person name="Alcantara C."/>
            <person name="Zuniga M."/>
            <person name="Landete J.M."/>
            <person name="Monedero V."/>
        </authorList>
    </citation>
    <scope>NUCLEOTIDE SEQUENCE [LARGE SCALE GENOMIC DNA]</scope>
    <source>
        <strain evidence="11 12">Es01</strain>
    </source>
</reference>
<dbReference type="NCBIfam" id="TIGR00125">
    <property type="entry name" value="cyt_tran_rel"/>
    <property type="match status" value="1"/>
</dbReference>
<dbReference type="PANTHER" id="PTHR21342">
    <property type="entry name" value="PHOSPHOPANTETHEINE ADENYLYLTRANSFERASE"/>
    <property type="match status" value="1"/>
</dbReference>
<keyword evidence="12" id="KW-1185">Reference proteome</keyword>
<evidence type="ECO:0000256" key="3">
    <source>
        <dbReference type="ARBA" id="ARBA00022695"/>
    </source>
</evidence>
<comment type="subunit">
    <text evidence="9">Homohexamer.</text>
</comment>
<dbReference type="Pfam" id="PF01467">
    <property type="entry name" value="CTP_transf_like"/>
    <property type="match status" value="1"/>
</dbReference>
<name>A0ABU8SLX0_9LACO</name>
<evidence type="ECO:0000256" key="9">
    <source>
        <dbReference type="HAMAP-Rule" id="MF_00151"/>
    </source>
</evidence>
<comment type="similarity">
    <text evidence="9">Belongs to the bacterial CoaD family.</text>
</comment>
<feature type="binding site" evidence="9">
    <location>
        <begin position="9"/>
        <end position="10"/>
    </location>
    <ligand>
        <name>ATP</name>
        <dbReference type="ChEBI" id="CHEBI:30616"/>
    </ligand>
</feature>
<comment type="pathway">
    <text evidence="9">Cofactor biosynthesis; coenzyme A biosynthesis; CoA from (R)-pantothenate: step 4/5.</text>
</comment>
<dbReference type="EC" id="2.7.7.3" evidence="9"/>
<evidence type="ECO:0000256" key="4">
    <source>
        <dbReference type="ARBA" id="ARBA00022741"/>
    </source>
</evidence>
<feature type="binding site" evidence="9">
    <location>
        <position position="9"/>
    </location>
    <ligand>
        <name>substrate</name>
    </ligand>
</feature>
<evidence type="ECO:0000313" key="12">
    <source>
        <dbReference type="Proteomes" id="UP001370590"/>
    </source>
</evidence>
<evidence type="ECO:0000256" key="7">
    <source>
        <dbReference type="ARBA" id="ARBA00022993"/>
    </source>
</evidence>
<dbReference type="NCBIfam" id="TIGR01510">
    <property type="entry name" value="coaD_prev_kdtB"/>
    <property type="match status" value="1"/>
</dbReference>
<evidence type="ECO:0000256" key="5">
    <source>
        <dbReference type="ARBA" id="ARBA00022840"/>
    </source>
</evidence>
<gene>
    <name evidence="9 11" type="primary">coaD</name>
    <name evidence="11" type="ORF">R4146_06265</name>
</gene>
<keyword evidence="5 9" id="KW-0067">ATP-binding</keyword>
<dbReference type="InterPro" id="IPR004821">
    <property type="entry name" value="Cyt_trans-like"/>
</dbReference>
<comment type="function">
    <text evidence="9">Reversibly transfers an adenylyl group from ATP to 4'-phosphopantetheine, yielding dephospho-CoA (dPCoA) and pyrophosphate.</text>
</comment>
<evidence type="ECO:0000259" key="10">
    <source>
        <dbReference type="Pfam" id="PF01467"/>
    </source>
</evidence>
<evidence type="ECO:0000313" key="11">
    <source>
        <dbReference type="EMBL" id="MEJ6400764.1"/>
    </source>
</evidence>
<keyword evidence="7 9" id="KW-0173">Coenzyme A biosynthesis</keyword>
<feature type="binding site" evidence="9">
    <location>
        <begin position="123"/>
        <end position="129"/>
    </location>
    <ligand>
        <name>ATP</name>
        <dbReference type="ChEBI" id="CHEBI:30616"/>
    </ligand>
</feature>
<feature type="binding site" evidence="9">
    <location>
        <position position="73"/>
    </location>
    <ligand>
        <name>substrate</name>
    </ligand>
</feature>
<protein>
    <recommendedName>
        <fullName evidence="9">Phosphopantetheine adenylyltransferase</fullName>
        <ecNumber evidence="9">2.7.7.3</ecNumber>
    </recommendedName>
    <alternativeName>
        <fullName evidence="9">Dephospho-CoA pyrophosphorylase</fullName>
    </alternativeName>
    <alternativeName>
        <fullName evidence="9">Pantetheine-phosphate adenylyltransferase</fullName>
        <shortName evidence="9">PPAT</shortName>
    </alternativeName>
</protein>
<feature type="binding site" evidence="9">
    <location>
        <position position="87"/>
    </location>
    <ligand>
        <name>substrate</name>
    </ligand>
</feature>
<dbReference type="EMBL" id="JAWMWH010000001">
    <property type="protein sequence ID" value="MEJ6400764.1"/>
    <property type="molecule type" value="Genomic_DNA"/>
</dbReference>
<proteinExistence type="inferred from homology"/>
<feature type="binding site" evidence="9">
    <location>
        <position position="41"/>
    </location>
    <ligand>
        <name>substrate</name>
    </ligand>
</feature>
<feature type="domain" description="Cytidyltransferase-like" evidence="10">
    <location>
        <begin position="5"/>
        <end position="133"/>
    </location>
</feature>
<evidence type="ECO:0000256" key="2">
    <source>
        <dbReference type="ARBA" id="ARBA00022679"/>
    </source>
</evidence>
<dbReference type="Gene3D" id="3.40.50.620">
    <property type="entry name" value="HUPs"/>
    <property type="match status" value="1"/>
</dbReference>
<evidence type="ECO:0000256" key="6">
    <source>
        <dbReference type="ARBA" id="ARBA00022842"/>
    </source>
</evidence>
<evidence type="ECO:0000256" key="1">
    <source>
        <dbReference type="ARBA" id="ARBA00022490"/>
    </source>
</evidence>
<dbReference type="SUPFAM" id="SSF52374">
    <property type="entry name" value="Nucleotidylyl transferase"/>
    <property type="match status" value="1"/>
</dbReference>
<dbReference type="HAMAP" id="MF_00151">
    <property type="entry name" value="PPAT_bact"/>
    <property type="match status" value="1"/>
</dbReference>
<evidence type="ECO:0000256" key="8">
    <source>
        <dbReference type="ARBA" id="ARBA00029346"/>
    </source>
</evidence>
<comment type="caution">
    <text evidence="11">The sequence shown here is derived from an EMBL/GenBank/DDBJ whole genome shotgun (WGS) entry which is preliminary data.</text>
</comment>
<comment type="subcellular location">
    <subcellularLocation>
        <location evidence="9">Cytoplasm</location>
    </subcellularLocation>
</comment>
<keyword evidence="3 9" id="KW-0548">Nucleotidyltransferase</keyword>
<organism evidence="11 12">
    <name type="scientific">Nicoliella lavandulae</name>
    <dbReference type="NCBI Taxonomy" id="3082954"/>
    <lineage>
        <taxon>Bacteria</taxon>
        <taxon>Bacillati</taxon>
        <taxon>Bacillota</taxon>
        <taxon>Bacilli</taxon>
        <taxon>Lactobacillales</taxon>
        <taxon>Lactobacillaceae</taxon>
        <taxon>Nicoliella</taxon>
    </lineage>
</organism>
<feature type="site" description="Transition state stabilizer" evidence="9">
    <location>
        <position position="17"/>
    </location>
</feature>
<comment type="cofactor">
    <cofactor evidence="9">
        <name>Mg(2+)</name>
        <dbReference type="ChEBI" id="CHEBI:18420"/>
    </cofactor>
</comment>
<dbReference type="PANTHER" id="PTHR21342:SF1">
    <property type="entry name" value="PHOSPHOPANTETHEINE ADENYLYLTRANSFERASE"/>
    <property type="match status" value="1"/>
</dbReference>